<feature type="domain" description="DUF6604" evidence="2">
    <location>
        <begin position="14"/>
        <end position="337"/>
    </location>
</feature>
<comment type="caution">
    <text evidence="3">The sequence shown here is derived from an EMBL/GenBank/DDBJ whole genome shotgun (WGS) entry which is preliminary data.</text>
</comment>
<proteinExistence type="predicted"/>
<feature type="compositionally biased region" description="Basic and acidic residues" evidence="1">
    <location>
        <begin position="219"/>
        <end position="249"/>
    </location>
</feature>
<sequence length="897" mass="101652">MEAPGKLNGMGTWRRYKLGQAQFTSWLKQTAEKLVTRKTESDETAKTDADAAAQQSRRQKKKAKAAATAGISFDSGTDKFVHWSQLEVLAQRVVDHAKPEDVPESAVNILRDVVGLRRKSFTFFSSAAKDTTDEKLKQSNASHAHIISVLERVLAKLEALVKTGRSRRSTNEPKDSSRVTTSDLSNMFAYLDLQGAPDAVDDTAAADDESDKEATPSGAHERPQRGGKKKGGEKGQKPKKPERQPEQRVAKASGGGGASWVDKFRFGLPGEEDEEEEDEFDLYMMVYCFFEDFNTIRNHVTERWCDYWFDRSVPLDTLAVITNAAFELFHQLEDDLVNELRPLNPELAQYDFMMSMLFYHYGIDHVDYDSYDYLDKDETDERIWKDESDWLALPSYFTLQQVLEIIPPGKVPMMAPSQRRPDVYGANTLEGWKSFQLRVLNQIVTEGAHLKALKTNQLEPPVLPIESRLLLDFQESLKWRNYSSAIIFSLHLWVDIRNIIETDHDAPFHELQTTATKLKQALEAHNPIKYHKDHDFKRRWIARIWETKHYMVEDFLFEDKQARFRQLGIEEDPDSFFLLKNEPVWAGLLDFRARLVYSQLGHDFVTLSSIVDAAACLYHAALATDRSLPPWEEMGKYVSIYADDCRFKLELEDAHGAAAIIRNFAGRPCGKGEQQRRVAFINGEEQTFIPAIGVRQSLYQRYAFDDQKQVALVDYLEGLSSQRLQIGDSAREGVPNTRALMGPNQSDDTGGDGNSNGDAMALVKRSSGVTHAARKTEKEAQRKTKLAQLSPIEMLQLLDDTVTSQVEGLLTLDFFKLFDESVALLKAVVAECGPEMESRLGPRDGDLPTWLERLPNVLSEDLETPPKQTEMLETVVKGYREFFRSKEAAPPLSSSFS</sequence>
<name>A0AAN6ZVC9_9PEZI</name>
<dbReference type="Proteomes" id="UP001302745">
    <property type="component" value="Unassembled WGS sequence"/>
</dbReference>
<protein>
    <recommendedName>
        <fullName evidence="2">DUF6604 domain-containing protein</fullName>
    </recommendedName>
</protein>
<dbReference type="EMBL" id="MU856979">
    <property type="protein sequence ID" value="KAK4152317.1"/>
    <property type="molecule type" value="Genomic_DNA"/>
</dbReference>
<evidence type="ECO:0000313" key="4">
    <source>
        <dbReference type="Proteomes" id="UP001302745"/>
    </source>
</evidence>
<gene>
    <name evidence="3" type="ORF">C8A00DRAFT_35011</name>
</gene>
<keyword evidence="4" id="KW-1185">Reference proteome</keyword>
<feature type="region of interest" description="Disordered" evidence="1">
    <location>
        <begin position="201"/>
        <end position="256"/>
    </location>
</feature>
<dbReference type="PANTHER" id="PTHR38795">
    <property type="entry name" value="DUF6604 DOMAIN-CONTAINING PROTEIN"/>
    <property type="match status" value="1"/>
</dbReference>
<feature type="compositionally biased region" description="Basic and acidic residues" evidence="1">
    <location>
        <begin position="37"/>
        <end position="49"/>
    </location>
</feature>
<reference evidence="3" key="1">
    <citation type="journal article" date="2023" name="Mol. Phylogenet. Evol.">
        <title>Genome-scale phylogeny and comparative genomics of the fungal order Sordariales.</title>
        <authorList>
            <person name="Hensen N."/>
            <person name="Bonometti L."/>
            <person name="Westerberg I."/>
            <person name="Brannstrom I.O."/>
            <person name="Guillou S."/>
            <person name="Cros-Aarteil S."/>
            <person name="Calhoun S."/>
            <person name="Haridas S."/>
            <person name="Kuo A."/>
            <person name="Mondo S."/>
            <person name="Pangilinan J."/>
            <person name="Riley R."/>
            <person name="LaButti K."/>
            <person name="Andreopoulos B."/>
            <person name="Lipzen A."/>
            <person name="Chen C."/>
            <person name="Yan M."/>
            <person name="Daum C."/>
            <person name="Ng V."/>
            <person name="Clum A."/>
            <person name="Steindorff A."/>
            <person name="Ohm R.A."/>
            <person name="Martin F."/>
            <person name="Silar P."/>
            <person name="Natvig D.O."/>
            <person name="Lalanne C."/>
            <person name="Gautier V."/>
            <person name="Ament-Velasquez S.L."/>
            <person name="Kruys A."/>
            <person name="Hutchinson M.I."/>
            <person name="Powell A.J."/>
            <person name="Barry K."/>
            <person name="Miller A.N."/>
            <person name="Grigoriev I.V."/>
            <person name="Debuchy R."/>
            <person name="Gladieux P."/>
            <person name="Hiltunen Thoren M."/>
            <person name="Johannesson H."/>
        </authorList>
    </citation>
    <scope>NUCLEOTIDE SEQUENCE</scope>
    <source>
        <strain evidence="3">CBS 538.74</strain>
    </source>
</reference>
<dbReference type="PANTHER" id="PTHR38795:SF1">
    <property type="entry name" value="DUF6604 DOMAIN-CONTAINING PROTEIN"/>
    <property type="match status" value="1"/>
</dbReference>
<evidence type="ECO:0000256" key="1">
    <source>
        <dbReference type="SAM" id="MobiDB-lite"/>
    </source>
</evidence>
<dbReference type="AlphaFoldDB" id="A0AAN6ZVC9"/>
<evidence type="ECO:0000259" key="2">
    <source>
        <dbReference type="Pfam" id="PF20253"/>
    </source>
</evidence>
<feature type="region of interest" description="Disordered" evidence="1">
    <location>
        <begin position="37"/>
        <end position="64"/>
    </location>
</feature>
<dbReference type="Pfam" id="PF20253">
    <property type="entry name" value="DUF6604"/>
    <property type="match status" value="1"/>
</dbReference>
<evidence type="ECO:0000313" key="3">
    <source>
        <dbReference type="EMBL" id="KAK4152317.1"/>
    </source>
</evidence>
<feature type="compositionally biased region" description="Acidic residues" evidence="1">
    <location>
        <begin position="201"/>
        <end position="211"/>
    </location>
</feature>
<reference evidence="3" key="2">
    <citation type="submission" date="2023-05" db="EMBL/GenBank/DDBJ databases">
        <authorList>
            <consortium name="Lawrence Berkeley National Laboratory"/>
            <person name="Steindorff A."/>
            <person name="Hensen N."/>
            <person name="Bonometti L."/>
            <person name="Westerberg I."/>
            <person name="Brannstrom I.O."/>
            <person name="Guillou S."/>
            <person name="Cros-Aarteil S."/>
            <person name="Calhoun S."/>
            <person name="Haridas S."/>
            <person name="Kuo A."/>
            <person name="Mondo S."/>
            <person name="Pangilinan J."/>
            <person name="Riley R."/>
            <person name="Labutti K."/>
            <person name="Andreopoulos B."/>
            <person name="Lipzen A."/>
            <person name="Chen C."/>
            <person name="Yanf M."/>
            <person name="Daum C."/>
            <person name="Ng V."/>
            <person name="Clum A."/>
            <person name="Ohm R."/>
            <person name="Martin F."/>
            <person name="Silar P."/>
            <person name="Natvig D."/>
            <person name="Lalanne C."/>
            <person name="Gautier V."/>
            <person name="Ament-Velasquez S.L."/>
            <person name="Kruys A."/>
            <person name="Hutchinson M.I."/>
            <person name="Powell A.J."/>
            <person name="Barry K."/>
            <person name="Miller A.N."/>
            <person name="Grigoriev I.V."/>
            <person name="Debuchy R."/>
            <person name="Gladieux P."/>
            <person name="Thoren M.H."/>
            <person name="Johannesson H."/>
        </authorList>
    </citation>
    <scope>NUCLEOTIDE SEQUENCE</scope>
    <source>
        <strain evidence="3">CBS 538.74</strain>
    </source>
</reference>
<organism evidence="3 4">
    <name type="scientific">Chaetomidium leptoderma</name>
    <dbReference type="NCBI Taxonomy" id="669021"/>
    <lineage>
        <taxon>Eukaryota</taxon>
        <taxon>Fungi</taxon>
        <taxon>Dikarya</taxon>
        <taxon>Ascomycota</taxon>
        <taxon>Pezizomycotina</taxon>
        <taxon>Sordariomycetes</taxon>
        <taxon>Sordariomycetidae</taxon>
        <taxon>Sordariales</taxon>
        <taxon>Chaetomiaceae</taxon>
        <taxon>Chaetomidium</taxon>
    </lineage>
</organism>
<accession>A0AAN6ZVC9</accession>
<feature type="region of interest" description="Disordered" evidence="1">
    <location>
        <begin position="732"/>
        <end position="760"/>
    </location>
</feature>
<dbReference type="InterPro" id="IPR046539">
    <property type="entry name" value="DUF6604"/>
</dbReference>